<feature type="domain" description="Heterokaryon incompatibility" evidence="1">
    <location>
        <begin position="106"/>
        <end position="237"/>
    </location>
</feature>
<name>A0AAN6XF79_9PEZI</name>
<dbReference type="Pfam" id="PF26639">
    <property type="entry name" value="Het-6_barrel"/>
    <property type="match status" value="1"/>
</dbReference>
<sequence length="637" mass="70756">MGLAVSAESSETAEAAIAREFAHLNHLRSLRRTNDILLPVDSKDQPQPPPHFVPRGFNEPYVFEPLPRLSDSFTIRLIRLLPGTWDSPVELELINTPMEPGKIPYYEAVSYSWGNRDPEFAISISCGGAFMRIGRSAAMLLRRFRYTDHTRLLWVDAICINQSDPTEKNEQVMKMDTIYQTASQVLVYLGEPDDTSDFAMDCISQRRVTQKDEPFQYAVLQLFSQREWFSRVWVLQEVALAEIALVICGAKIVPWACFPDWWTRNAPFLAGKAEPPPVLSYGPSVMKKLTLLQQLHETRHSKSTLPHDKIYALVGLLQAEDRIGVLVDYTQSTESLYVSVAKSIIERGGSLAILSGKVQDPSSNREELPSWVPDWSLAPSAVSLGLANKHLEPFDAGGKPACGVVIHTWPHKPATLECLGITFDTVKKTAVHALQPAAGSESASRYYMDLVTDWVNLVGTSSSTVTELATYLILRFNQQSKTQHPTRFSQPPKGAESLWTTLQALSTPTLELNPQELEARSDRDANIENLKFCIGRKLFITDNGALGLGPADIREDDTVAVLLGAPVPHILRKKPPSGHDMSAANHLYTLVGECFVEGIMAGEALNHLQDQLKGMGHRCRTFSKSCSSSALETFFLQ</sequence>
<proteinExistence type="predicted"/>
<dbReference type="PANTHER" id="PTHR24148:SF73">
    <property type="entry name" value="HET DOMAIN PROTEIN (AFU_ORTHOLOGUE AFUA_8G01020)"/>
    <property type="match status" value="1"/>
</dbReference>
<dbReference type="InterPro" id="IPR052895">
    <property type="entry name" value="HetReg/Transcr_Mod"/>
</dbReference>
<protein>
    <submittedName>
        <fullName evidence="2">Heterokaryon incompatibility protein-domain-containing protein</fullName>
    </submittedName>
</protein>
<organism evidence="2 3">
    <name type="scientific">Triangularia verruculosa</name>
    <dbReference type="NCBI Taxonomy" id="2587418"/>
    <lineage>
        <taxon>Eukaryota</taxon>
        <taxon>Fungi</taxon>
        <taxon>Dikarya</taxon>
        <taxon>Ascomycota</taxon>
        <taxon>Pezizomycotina</taxon>
        <taxon>Sordariomycetes</taxon>
        <taxon>Sordariomycetidae</taxon>
        <taxon>Sordariales</taxon>
        <taxon>Podosporaceae</taxon>
        <taxon>Triangularia</taxon>
    </lineage>
</organism>
<gene>
    <name evidence="2" type="ORF">QBC40DRAFT_281819</name>
</gene>
<dbReference type="EMBL" id="MU863931">
    <property type="protein sequence ID" value="KAK4199515.1"/>
    <property type="molecule type" value="Genomic_DNA"/>
</dbReference>
<reference evidence="2" key="2">
    <citation type="submission" date="2023-05" db="EMBL/GenBank/DDBJ databases">
        <authorList>
            <consortium name="Lawrence Berkeley National Laboratory"/>
            <person name="Steindorff A."/>
            <person name="Hensen N."/>
            <person name="Bonometti L."/>
            <person name="Westerberg I."/>
            <person name="Brannstrom I.O."/>
            <person name="Guillou S."/>
            <person name="Cros-Aarteil S."/>
            <person name="Calhoun S."/>
            <person name="Haridas S."/>
            <person name="Kuo A."/>
            <person name="Mondo S."/>
            <person name="Pangilinan J."/>
            <person name="Riley R."/>
            <person name="Labutti K."/>
            <person name="Andreopoulos B."/>
            <person name="Lipzen A."/>
            <person name="Chen C."/>
            <person name="Yanf M."/>
            <person name="Daum C."/>
            <person name="Ng V."/>
            <person name="Clum A."/>
            <person name="Ohm R."/>
            <person name="Martin F."/>
            <person name="Silar P."/>
            <person name="Natvig D."/>
            <person name="Lalanne C."/>
            <person name="Gautier V."/>
            <person name="Ament-Velasquez S.L."/>
            <person name="Kruys A."/>
            <person name="Hutchinson M.I."/>
            <person name="Powell A.J."/>
            <person name="Barry K."/>
            <person name="Miller A.N."/>
            <person name="Grigoriev I.V."/>
            <person name="Debuchy R."/>
            <person name="Gladieux P."/>
            <person name="Thoren M.H."/>
            <person name="Johannesson H."/>
        </authorList>
    </citation>
    <scope>NUCLEOTIDE SEQUENCE</scope>
    <source>
        <strain evidence="2">CBS 315.58</strain>
    </source>
</reference>
<dbReference type="AlphaFoldDB" id="A0AAN6XF79"/>
<dbReference type="Pfam" id="PF06985">
    <property type="entry name" value="HET"/>
    <property type="match status" value="1"/>
</dbReference>
<evidence type="ECO:0000313" key="2">
    <source>
        <dbReference type="EMBL" id="KAK4199515.1"/>
    </source>
</evidence>
<dbReference type="PANTHER" id="PTHR24148">
    <property type="entry name" value="ANKYRIN REPEAT DOMAIN-CONTAINING PROTEIN 39 HOMOLOG-RELATED"/>
    <property type="match status" value="1"/>
</dbReference>
<comment type="caution">
    <text evidence="2">The sequence shown here is derived from an EMBL/GenBank/DDBJ whole genome shotgun (WGS) entry which is preliminary data.</text>
</comment>
<reference evidence="2" key="1">
    <citation type="journal article" date="2023" name="Mol. Phylogenet. Evol.">
        <title>Genome-scale phylogeny and comparative genomics of the fungal order Sordariales.</title>
        <authorList>
            <person name="Hensen N."/>
            <person name="Bonometti L."/>
            <person name="Westerberg I."/>
            <person name="Brannstrom I.O."/>
            <person name="Guillou S."/>
            <person name="Cros-Aarteil S."/>
            <person name="Calhoun S."/>
            <person name="Haridas S."/>
            <person name="Kuo A."/>
            <person name="Mondo S."/>
            <person name="Pangilinan J."/>
            <person name="Riley R."/>
            <person name="LaButti K."/>
            <person name="Andreopoulos B."/>
            <person name="Lipzen A."/>
            <person name="Chen C."/>
            <person name="Yan M."/>
            <person name="Daum C."/>
            <person name="Ng V."/>
            <person name="Clum A."/>
            <person name="Steindorff A."/>
            <person name="Ohm R.A."/>
            <person name="Martin F."/>
            <person name="Silar P."/>
            <person name="Natvig D.O."/>
            <person name="Lalanne C."/>
            <person name="Gautier V."/>
            <person name="Ament-Velasquez S.L."/>
            <person name="Kruys A."/>
            <person name="Hutchinson M.I."/>
            <person name="Powell A.J."/>
            <person name="Barry K."/>
            <person name="Miller A.N."/>
            <person name="Grigoriev I.V."/>
            <person name="Debuchy R."/>
            <person name="Gladieux P."/>
            <person name="Hiltunen Thoren M."/>
            <person name="Johannesson H."/>
        </authorList>
    </citation>
    <scope>NUCLEOTIDE SEQUENCE</scope>
    <source>
        <strain evidence="2">CBS 315.58</strain>
    </source>
</reference>
<dbReference type="InterPro" id="IPR010730">
    <property type="entry name" value="HET"/>
</dbReference>
<keyword evidence="3" id="KW-1185">Reference proteome</keyword>
<accession>A0AAN6XF79</accession>
<dbReference type="Proteomes" id="UP001303160">
    <property type="component" value="Unassembled WGS sequence"/>
</dbReference>
<evidence type="ECO:0000313" key="3">
    <source>
        <dbReference type="Proteomes" id="UP001303160"/>
    </source>
</evidence>
<evidence type="ECO:0000259" key="1">
    <source>
        <dbReference type="Pfam" id="PF06985"/>
    </source>
</evidence>